<dbReference type="Pfam" id="PF02801">
    <property type="entry name" value="Ketoacyl-synt_C"/>
    <property type="match status" value="1"/>
</dbReference>
<dbReference type="InterPro" id="IPR014030">
    <property type="entry name" value="Ketoacyl_synth_N"/>
</dbReference>
<reference evidence="5" key="1">
    <citation type="submission" date="2023-02" db="EMBL/GenBank/DDBJ databases">
        <title>Genome of Flavobacteriaceae gen. nov. sp. strain F89.</title>
        <authorList>
            <person name="Wang Y."/>
        </authorList>
    </citation>
    <scope>NUCLEOTIDE SEQUENCE</scope>
    <source>
        <strain evidence="5">F89</strain>
    </source>
</reference>
<dbReference type="GO" id="GO:0004315">
    <property type="term" value="F:3-oxoacyl-[acyl-carrier-protein] synthase activity"/>
    <property type="evidence" value="ECO:0007669"/>
    <property type="project" value="TreeGrafter"/>
</dbReference>
<dbReference type="AlphaFoldDB" id="A0AAE3JQF2"/>
<name>A0AAE3JQF2_9FLAO</name>
<dbReference type="InterPro" id="IPR014031">
    <property type="entry name" value="Ketoacyl_synth_C"/>
</dbReference>
<dbReference type="SMART" id="SM00825">
    <property type="entry name" value="PKS_KS"/>
    <property type="match status" value="1"/>
</dbReference>
<evidence type="ECO:0000256" key="2">
    <source>
        <dbReference type="ARBA" id="ARBA00022679"/>
    </source>
</evidence>
<dbReference type="SUPFAM" id="SSF53901">
    <property type="entry name" value="Thiolase-like"/>
    <property type="match status" value="1"/>
</dbReference>
<comment type="caution">
    <text evidence="5">The sequence shown here is derived from an EMBL/GenBank/DDBJ whole genome shotgun (WGS) entry which is preliminary data.</text>
</comment>
<dbReference type="InterPro" id="IPR020841">
    <property type="entry name" value="PKS_Beta-ketoAc_synthase_dom"/>
</dbReference>
<dbReference type="Gene3D" id="3.40.47.10">
    <property type="match status" value="1"/>
</dbReference>
<dbReference type="PANTHER" id="PTHR11712">
    <property type="entry name" value="POLYKETIDE SYNTHASE-RELATED"/>
    <property type="match status" value="1"/>
</dbReference>
<dbReference type="RefSeq" id="WP_317901340.1">
    <property type="nucleotide sequence ID" value="NZ_JAIRBC010000006.1"/>
</dbReference>
<dbReference type="Proteomes" id="UP001200642">
    <property type="component" value="Unassembled WGS sequence"/>
</dbReference>
<dbReference type="InterPro" id="IPR016039">
    <property type="entry name" value="Thiolase-like"/>
</dbReference>
<organism evidence="5 6">
    <name type="scientific">Cerina litoralis</name>
    <dbReference type="NCBI Taxonomy" id="2874477"/>
    <lineage>
        <taxon>Bacteria</taxon>
        <taxon>Pseudomonadati</taxon>
        <taxon>Bacteroidota</taxon>
        <taxon>Flavobacteriia</taxon>
        <taxon>Flavobacteriales</taxon>
        <taxon>Flavobacteriaceae</taxon>
        <taxon>Cerina</taxon>
    </lineage>
</organism>
<keyword evidence="6" id="KW-1185">Reference proteome</keyword>
<proteinExistence type="inferred from homology"/>
<keyword evidence="2 3" id="KW-0808">Transferase</keyword>
<accession>A0AAE3JQF2</accession>
<dbReference type="InterPro" id="IPR000794">
    <property type="entry name" value="Beta-ketoacyl_synthase"/>
</dbReference>
<dbReference type="PROSITE" id="PS52004">
    <property type="entry name" value="KS3_2"/>
    <property type="match status" value="1"/>
</dbReference>
<evidence type="ECO:0000256" key="1">
    <source>
        <dbReference type="ARBA" id="ARBA00008467"/>
    </source>
</evidence>
<evidence type="ECO:0000259" key="4">
    <source>
        <dbReference type="PROSITE" id="PS52004"/>
    </source>
</evidence>
<dbReference type="PANTHER" id="PTHR11712:SF336">
    <property type="entry name" value="3-OXOACYL-[ACYL-CARRIER-PROTEIN] SYNTHASE, MITOCHONDRIAL"/>
    <property type="match status" value="1"/>
</dbReference>
<dbReference type="EMBL" id="JAIRBC010000006">
    <property type="protein sequence ID" value="MCG2460198.1"/>
    <property type="molecule type" value="Genomic_DNA"/>
</dbReference>
<dbReference type="Pfam" id="PF00109">
    <property type="entry name" value="ketoacyl-synt"/>
    <property type="match status" value="1"/>
</dbReference>
<dbReference type="GO" id="GO:0006633">
    <property type="term" value="P:fatty acid biosynthetic process"/>
    <property type="evidence" value="ECO:0007669"/>
    <property type="project" value="TreeGrafter"/>
</dbReference>
<evidence type="ECO:0000313" key="6">
    <source>
        <dbReference type="Proteomes" id="UP001200642"/>
    </source>
</evidence>
<feature type="domain" description="Ketosynthase family 3 (KS3)" evidence="4">
    <location>
        <begin position="1"/>
        <end position="379"/>
    </location>
</feature>
<evidence type="ECO:0000313" key="5">
    <source>
        <dbReference type="EMBL" id="MCG2460198.1"/>
    </source>
</evidence>
<gene>
    <name evidence="5" type="ORF">K8352_05520</name>
</gene>
<comment type="similarity">
    <text evidence="1 3">Belongs to the thiolase-like superfamily. Beta-ketoacyl-ACP synthases family.</text>
</comment>
<protein>
    <submittedName>
        <fullName evidence="5">Beta-ketoacyl synthase</fullName>
    </submittedName>
</protein>
<evidence type="ECO:0000256" key="3">
    <source>
        <dbReference type="RuleBase" id="RU003694"/>
    </source>
</evidence>
<sequence>MTKIYVSHNNIVSCLGLDSETVVNAVRDELSGLGLVEDAALLPVPFYASVLDREKLTVAFHNLNPKKNYTRLERMMILSLDEVVKASKLPLNDRVGLVIATTKGNIDALEGASPFPRERAYLAQLGMVLKDFFGFQNEAIVLSNACVSGILAISVAKRYIRRGVYDHVFVVGGDLVTKFILSGFNSFQALSTMPCKPYDEGRSGINIGEAAASVLVTSSKENLAEQSVEVLGEGTCNDANHISGPSRSGEGLYRSVHSAMQEARIDVKDIDFISAHGTATVFNDEMEAIAFNRLGLGRTPLNSLKGYFGHTLGASGLLETVIGMHSLHQNTLFRSLGYETRGTSQPLNVIHRTTPRELNVFLKTASGFGGCNTSAVFKRVKDWNKERR</sequence>